<keyword evidence="2" id="KW-0378">Hydrolase</keyword>
<dbReference type="InterPro" id="IPR006680">
    <property type="entry name" value="Amidohydro-rel"/>
</dbReference>
<feature type="domain" description="Amidohydrolase-related" evidence="1">
    <location>
        <begin position="57"/>
        <end position="401"/>
    </location>
</feature>
<name>A0A395V8J3_9FIRM</name>
<dbReference type="SUPFAM" id="SSF51338">
    <property type="entry name" value="Composite domain of metallo-dependent hydrolases"/>
    <property type="match status" value="1"/>
</dbReference>
<dbReference type="Gene3D" id="2.30.40.10">
    <property type="entry name" value="Urease, subunit C, domain 1"/>
    <property type="match status" value="1"/>
</dbReference>
<protein>
    <submittedName>
        <fullName evidence="2">Amidohydrolase</fullName>
    </submittedName>
</protein>
<dbReference type="RefSeq" id="WP_118097849.1">
    <property type="nucleotide sequence ID" value="NZ_QRVL01000012.1"/>
</dbReference>
<dbReference type="AlphaFoldDB" id="A0A395V8J3"/>
<dbReference type="Proteomes" id="UP000266172">
    <property type="component" value="Unassembled WGS sequence"/>
</dbReference>
<comment type="caution">
    <text evidence="2">The sequence shown here is derived from an EMBL/GenBank/DDBJ whole genome shotgun (WGS) entry which is preliminary data.</text>
</comment>
<dbReference type="InterPro" id="IPR011059">
    <property type="entry name" value="Metal-dep_hydrolase_composite"/>
</dbReference>
<dbReference type="PANTHER" id="PTHR43135">
    <property type="entry name" value="ALPHA-D-RIBOSE 1-METHYLPHOSPHONATE 5-TRIPHOSPHATE DIPHOSPHATASE"/>
    <property type="match status" value="1"/>
</dbReference>
<dbReference type="PANTHER" id="PTHR43135:SF3">
    <property type="entry name" value="ALPHA-D-RIBOSE 1-METHYLPHOSPHONATE 5-TRIPHOSPHATE DIPHOSPHATASE"/>
    <property type="match status" value="1"/>
</dbReference>
<evidence type="ECO:0000259" key="1">
    <source>
        <dbReference type="Pfam" id="PF01979"/>
    </source>
</evidence>
<dbReference type="GO" id="GO:0016810">
    <property type="term" value="F:hydrolase activity, acting on carbon-nitrogen (but not peptide) bonds"/>
    <property type="evidence" value="ECO:0007669"/>
    <property type="project" value="InterPro"/>
</dbReference>
<gene>
    <name evidence="2" type="ORF">DWX93_12450</name>
</gene>
<accession>A0A395V8J3</accession>
<proteinExistence type="predicted"/>
<evidence type="ECO:0000313" key="2">
    <source>
        <dbReference type="EMBL" id="RGS38336.1"/>
    </source>
</evidence>
<dbReference type="EMBL" id="QRVL01000012">
    <property type="protein sequence ID" value="RGS38336.1"/>
    <property type="molecule type" value="Genomic_DNA"/>
</dbReference>
<dbReference type="CDD" id="cd01309">
    <property type="entry name" value="Met_dep_hydrolase_C"/>
    <property type="match status" value="1"/>
</dbReference>
<dbReference type="SUPFAM" id="SSF51556">
    <property type="entry name" value="Metallo-dependent hydrolases"/>
    <property type="match status" value="1"/>
</dbReference>
<dbReference type="InterPro" id="IPR051781">
    <property type="entry name" value="Metallo-dep_Hydrolase"/>
</dbReference>
<organism evidence="2 3">
    <name type="scientific">Roseburia hominis</name>
    <dbReference type="NCBI Taxonomy" id="301301"/>
    <lineage>
        <taxon>Bacteria</taxon>
        <taxon>Bacillati</taxon>
        <taxon>Bacillota</taxon>
        <taxon>Clostridia</taxon>
        <taxon>Lachnospirales</taxon>
        <taxon>Lachnospiraceae</taxon>
        <taxon>Roseburia</taxon>
    </lineage>
</organism>
<sequence length="406" mass="44074">MSQYLLLKQGTIHNAVDEEAFVADILIENGKIKKIAPVLEGKVINEAAVIDAMGIDVYPGFVDAHCHLGLDGYAVGFAGQDFNELGDPVTPQLSAVDAINPQDETFRMAREGGVTCVSTGPGSSNVIGGTFCVIKTYGNRVDDMIVREKSAMKIAFGENPKNCYKEKGVYSRMSVAAKLREVLQKTIIYDKKLREAGCETSWNEINRGSGEGQVDISKMPAYDAKLEAMLPVIRGEIPLKAHAHRADDICTAIRIAKEFHLGLRLDHVTDGALIAKELGAEHFPVAVGPSFGHATKYELKNKGFETPAILADAGCEVSIITDSPVIEERYLPLCAGRAIYNGMREFDALRAITIQAARHIGAEDRVGSIEEGKDADFVLLKGTPFSIDARILYTIINGEIVYQSGE</sequence>
<dbReference type="Pfam" id="PF01979">
    <property type="entry name" value="Amidohydro_1"/>
    <property type="match status" value="1"/>
</dbReference>
<reference evidence="2 3" key="1">
    <citation type="submission" date="2018-08" db="EMBL/GenBank/DDBJ databases">
        <title>A genome reference for cultivated species of the human gut microbiota.</title>
        <authorList>
            <person name="Zou Y."/>
            <person name="Xue W."/>
            <person name="Luo G."/>
        </authorList>
    </citation>
    <scope>NUCLEOTIDE SEQUENCE [LARGE SCALE GENOMIC DNA]</scope>
    <source>
        <strain evidence="2 3">AF22-12AC</strain>
    </source>
</reference>
<dbReference type="InterPro" id="IPR032466">
    <property type="entry name" value="Metal_Hydrolase"/>
</dbReference>
<evidence type="ECO:0000313" key="3">
    <source>
        <dbReference type="Proteomes" id="UP000266172"/>
    </source>
</evidence>
<dbReference type="Gene3D" id="3.20.20.140">
    <property type="entry name" value="Metal-dependent hydrolases"/>
    <property type="match status" value="1"/>
</dbReference>